<sequence length="115" mass="13241">MFRLALALGLPVRELLARMGSDELTEWMAFYQLEPFGDFRADLRSAIVASTLANAHRSKEGKPFTPEDFMPFVEKNHHKDHHKPHRSDQPKASEADAARLNIARFKAMFAHRIKR</sequence>
<evidence type="ECO:0000313" key="3">
    <source>
        <dbReference type="EMBL" id="PUE55749.1"/>
    </source>
</evidence>
<accession>A0A315EF24</accession>
<feature type="compositionally biased region" description="Basic and acidic residues" evidence="1">
    <location>
        <begin position="86"/>
        <end position="95"/>
    </location>
</feature>
<feature type="domain" description="Minor tail T" evidence="2">
    <location>
        <begin position="21"/>
        <end position="97"/>
    </location>
</feature>
<dbReference type="InterPro" id="IPR009350">
    <property type="entry name" value="Phage_tail_T"/>
</dbReference>
<evidence type="ECO:0000256" key="1">
    <source>
        <dbReference type="SAM" id="MobiDB-lite"/>
    </source>
</evidence>
<dbReference type="OrthoDB" id="8903788at2"/>
<dbReference type="AlphaFoldDB" id="A0A315EF24"/>
<reference evidence="3 4" key="1">
    <citation type="submission" date="2017-04" db="EMBL/GenBank/DDBJ databases">
        <title>Unexpected and diverse lifestyles within the genus Limnohabitans.</title>
        <authorList>
            <person name="Kasalicky V."/>
            <person name="Mehrshad M."/>
            <person name="Andrei S.-A."/>
            <person name="Salcher M."/>
            <person name="Kratochvilova H."/>
            <person name="Simek K."/>
            <person name="Ghai R."/>
        </authorList>
    </citation>
    <scope>NUCLEOTIDE SEQUENCE [LARGE SCALE GENOMIC DNA]</scope>
    <source>
        <strain evidence="3 4">II-B4</strain>
    </source>
</reference>
<name>A0A315EF24_9BURK</name>
<proteinExistence type="predicted"/>
<keyword evidence="4" id="KW-1185">Reference proteome</keyword>
<comment type="caution">
    <text evidence="3">The sequence shown here is derived from an EMBL/GenBank/DDBJ whole genome shotgun (WGS) entry which is preliminary data.</text>
</comment>
<dbReference type="RefSeq" id="WP_108311739.1">
    <property type="nucleotide sequence ID" value="NZ_NESN01000001.1"/>
</dbReference>
<feature type="compositionally biased region" description="Basic residues" evidence="1">
    <location>
        <begin position="76"/>
        <end position="85"/>
    </location>
</feature>
<dbReference type="EMBL" id="NESN01000001">
    <property type="protein sequence ID" value="PUE55749.1"/>
    <property type="molecule type" value="Genomic_DNA"/>
</dbReference>
<protein>
    <recommendedName>
        <fullName evidence="2">Minor tail T domain-containing protein</fullName>
    </recommendedName>
</protein>
<dbReference type="Proteomes" id="UP000250790">
    <property type="component" value="Unassembled WGS sequence"/>
</dbReference>
<evidence type="ECO:0000259" key="2">
    <source>
        <dbReference type="Pfam" id="PF06223"/>
    </source>
</evidence>
<gene>
    <name evidence="3" type="ORF">B9Z37_04215</name>
</gene>
<feature type="region of interest" description="Disordered" evidence="1">
    <location>
        <begin position="75"/>
        <end position="95"/>
    </location>
</feature>
<organism evidence="3 4">
    <name type="scientific">Limnohabitans parvus II-B4</name>
    <dbReference type="NCBI Taxonomy" id="1293052"/>
    <lineage>
        <taxon>Bacteria</taxon>
        <taxon>Pseudomonadati</taxon>
        <taxon>Pseudomonadota</taxon>
        <taxon>Betaproteobacteria</taxon>
        <taxon>Burkholderiales</taxon>
        <taxon>Comamonadaceae</taxon>
        <taxon>Limnohabitans</taxon>
    </lineage>
</organism>
<dbReference type="Pfam" id="PF06223">
    <property type="entry name" value="Phage_tail_T"/>
    <property type="match status" value="1"/>
</dbReference>
<evidence type="ECO:0000313" key="4">
    <source>
        <dbReference type="Proteomes" id="UP000250790"/>
    </source>
</evidence>